<evidence type="ECO:0000313" key="2">
    <source>
        <dbReference type="EMBL" id="MEE2526744.1"/>
    </source>
</evidence>
<dbReference type="RefSeq" id="WP_330199405.1">
    <property type="nucleotide sequence ID" value="NZ_JAZDRP010000005.1"/>
</dbReference>
<feature type="domain" description="DUF4340" evidence="1">
    <location>
        <begin position="77"/>
        <end position="213"/>
    </location>
</feature>
<accession>A0ABU7LS66</accession>
<gene>
    <name evidence="2" type="ORF">V0U79_10215</name>
</gene>
<evidence type="ECO:0000313" key="3">
    <source>
        <dbReference type="Proteomes" id="UP001354971"/>
    </source>
</evidence>
<protein>
    <submittedName>
        <fullName evidence="2">DUF4340 domain-containing protein</fullName>
    </submittedName>
</protein>
<dbReference type="InterPro" id="IPR025641">
    <property type="entry name" value="DUF4340"/>
</dbReference>
<reference evidence="2 3" key="1">
    <citation type="submission" date="2024-01" db="EMBL/GenBank/DDBJ databases">
        <title>Hyphobacterium bacterium isolated from marine sediment.</title>
        <authorList>
            <person name="Zhao S."/>
        </authorList>
    </citation>
    <scope>NUCLEOTIDE SEQUENCE [LARGE SCALE GENOMIC DNA]</scope>
    <source>
        <strain evidence="3">HN65</strain>
    </source>
</reference>
<evidence type="ECO:0000259" key="1">
    <source>
        <dbReference type="Pfam" id="PF14238"/>
    </source>
</evidence>
<organism evidence="2 3">
    <name type="scientific">Hyphobacterium lacteum</name>
    <dbReference type="NCBI Taxonomy" id="3116575"/>
    <lineage>
        <taxon>Bacteria</taxon>
        <taxon>Pseudomonadati</taxon>
        <taxon>Pseudomonadota</taxon>
        <taxon>Alphaproteobacteria</taxon>
        <taxon>Maricaulales</taxon>
        <taxon>Maricaulaceae</taxon>
        <taxon>Hyphobacterium</taxon>
    </lineage>
</organism>
<sequence length="343" mass="37271">MSAALARRKQALGALGIGFAVLLAAIAVSLWQTRSAGLASVPDSLTPRLTGSPELTAEIEVTTGDEHFRLRRTLEGWALVSHDGYRADAELAERVIDSLARLRPVGERTRLVSRYAELGIGAPEEGGEATHVVLRDNNDRVLADLLIGRQRPDGHVYVRRADEAQGWLVQGFLPDFAEASRWMQLDFLALGREGIRETCVLPADELGYCLQRPSLASEQFRIASPRGYRLVSPGAGDGVATTLARVRFRGVRPASEITGPRDAEHRVTTVNGLEVTVSVFERDNEFWAELVAVAHSDAARPAAIALNERADGWAFLLSDLTVDRLIRPLSGLAVQVSDEAGQP</sequence>
<dbReference type="Pfam" id="PF14238">
    <property type="entry name" value="DUF4340"/>
    <property type="match status" value="1"/>
</dbReference>
<dbReference type="Proteomes" id="UP001354971">
    <property type="component" value="Unassembled WGS sequence"/>
</dbReference>
<name>A0ABU7LS66_9PROT</name>
<dbReference type="EMBL" id="JAZDRP010000005">
    <property type="protein sequence ID" value="MEE2526744.1"/>
    <property type="molecule type" value="Genomic_DNA"/>
</dbReference>
<keyword evidence="3" id="KW-1185">Reference proteome</keyword>
<proteinExistence type="predicted"/>
<comment type="caution">
    <text evidence="2">The sequence shown here is derived from an EMBL/GenBank/DDBJ whole genome shotgun (WGS) entry which is preliminary data.</text>
</comment>